<proteinExistence type="inferred from homology"/>
<dbReference type="GO" id="GO:0015074">
    <property type="term" value="P:DNA integration"/>
    <property type="evidence" value="ECO:0007669"/>
    <property type="project" value="UniProtKB-KW"/>
</dbReference>
<dbReference type="Pfam" id="PF02899">
    <property type="entry name" value="Phage_int_SAM_1"/>
    <property type="match status" value="1"/>
</dbReference>
<dbReference type="EMBL" id="CYXT01000007">
    <property type="protein sequence ID" value="CUM89172.1"/>
    <property type="molecule type" value="Genomic_DNA"/>
</dbReference>
<keyword evidence="4 6" id="KW-0238">DNA-binding</keyword>
<dbReference type="GO" id="GO:0003677">
    <property type="term" value="F:DNA binding"/>
    <property type="evidence" value="ECO:0007669"/>
    <property type="project" value="UniProtKB-UniRule"/>
</dbReference>
<evidence type="ECO:0000256" key="4">
    <source>
        <dbReference type="ARBA" id="ARBA00023125"/>
    </source>
</evidence>
<evidence type="ECO:0000313" key="12">
    <source>
        <dbReference type="Proteomes" id="UP000095598"/>
    </source>
</evidence>
<protein>
    <submittedName>
        <fullName evidence="9">Tyrosine recombinase XerD</fullName>
    </submittedName>
</protein>
<dbReference type="Pfam" id="PF00589">
    <property type="entry name" value="Phage_integrase"/>
    <property type="match status" value="1"/>
</dbReference>
<keyword evidence="3" id="KW-0229">DNA integration</keyword>
<dbReference type="EMBL" id="CYXY01000002">
    <property type="protein sequence ID" value="CUM74879.1"/>
    <property type="molecule type" value="Genomic_DNA"/>
</dbReference>
<evidence type="ECO:0000259" key="7">
    <source>
        <dbReference type="PROSITE" id="PS51898"/>
    </source>
</evidence>
<evidence type="ECO:0000256" key="5">
    <source>
        <dbReference type="ARBA" id="ARBA00023172"/>
    </source>
</evidence>
<dbReference type="AlphaFoldDB" id="A0A173RB80"/>
<comment type="function">
    <text evidence="1">Site-specific tyrosine recombinase, which acts by catalyzing the cutting and rejoining of the recombining DNA molecules.</text>
</comment>
<dbReference type="Proteomes" id="UP000095598">
    <property type="component" value="Unassembled WGS sequence"/>
</dbReference>
<keyword evidence="5" id="KW-0233">DNA recombination</keyword>
<dbReference type="InterPro" id="IPR013762">
    <property type="entry name" value="Integrase-like_cat_sf"/>
</dbReference>
<name>A0A173RB80_ANAHA</name>
<dbReference type="InterPro" id="IPR004107">
    <property type="entry name" value="Integrase_SAM-like_N"/>
</dbReference>
<dbReference type="Gene3D" id="1.10.150.130">
    <property type="match status" value="1"/>
</dbReference>
<dbReference type="InterPro" id="IPR050090">
    <property type="entry name" value="Tyrosine_recombinase_XerCD"/>
</dbReference>
<evidence type="ECO:0000313" key="10">
    <source>
        <dbReference type="EMBL" id="CUM89172.1"/>
    </source>
</evidence>
<feature type="domain" description="Tyr recombinase" evidence="7">
    <location>
        <begin position="121"/>
        <end position="311"/>
    </location>
</feature>
<evidence type="ECO:0000313" key="9">
    <source>
        <dbReference type="EMBL" id="CUM74879.1"/>
    </source>
</evidence>
<dbReference type="InterPro" id="IPR011010">
    <property type="entry name" value="DNA_brk_join_enz"/>
</dbReference>
<accession>A0A173RB80</accession>
<organism evidence="9 11">
    <name type="scientific">Anaerostipes hadrus</name>
    <dbReference type="NCBI Taxonomy" id="649756"/>
    <lineage>
        <taxon>Bacteria</taxon>
        <taxon>Bacillati</taxon>
        <taxon>Bacillota</taxon>
        <taxon>Clostridia</taxon>
        <taxon>Lachnospirales</taxon>
        <taxon>Lachnospiraceae</taxon>
        <taxon>Anaerostipes</taxon>
    </lineage>
</organism>
<dbReference type="Gene3D" id="1.10.443.10">
    <property type="entry name" value="Intergrase catalytic core"/>
    <property type="match status" value="1"/>
</dbReference>
<dbReference type="PROSITE" id="PS51900">
    <property type="entry name" value="CB"/>
    <property type="match status" value="1"/>
</dbReference>
<dbReference type="PROSITE" id="PS51898">
    <property type="entry name" value="TYR_RECOMBINASE"/>
    <property type="match status" value="1"/>
</dbReference>
<dbReference type="InterPro" id="IPR010998">
    <property type="entry name" value="Integrase_recombinase_N"/>
</dbReference>
<dbReference type="Proteomes" id="UP000095553">
    <property type="component" value="Unassembled WGS sequence"/>
</dbReference>
<dbReference type="PANTHER" id="PTHR30349">
    <property type="entry name" value="PHAGE INTEGRASE-RELATED"/>
    <property type="match status" value="1"/>
</dbReference>
<dbReference type="SUPFAM" id="SSF56349">
    <property type="entry name" value="DNA breaking-rejoining enzymes"/>
    <property type="match status" value="1"/>
</dbReference>
<gene>
    <name evidence="9" type="primary">xerD_1</name>
    <name evidence="10" type="synonym">xerD_2</name>
    <name evidence="10" type="ORF">ERS852425_01271</name>
    <name evidence="9" type="ORF">ERS852571_00357</name>
</gene>
<evidence type="ECO:0000256" key="2">
    <source>
        <dbReference type="ARBA" id="ARBA00008857"/>
    </source>
</evidence>
<feature type="domain" description="Core-binding (CB)" evidence="8">
    <location>
        <begin position="7"/>
        <end position="100"/>
    </location>
</feature>
<evidence type="ECO:0000259" key="8">
    <source>
        <dbReference type="PROSITE" id="PS51900"/>
    </source>
</evidence>
<evidence type="ECO:0000256" key="1">
    <source>
        <dbReference type="ARBA" id="ARBA00003283"/>
    </source>
</evidence>
<evidence type="ECO:0000256" key="3">
    <source>
        <dbReference type="ARBA" id="ARBA00022908"/>
    </source>
</evidence>
<dbReference type="PANTHER" id="PTHR30349:SF81">
    <property type="entry name" value="TYROSINE RECOMBINASE XERC"/>
    <property type="match status" value="1"/>
</dbReference>
<evidence type="ECO:0000256" key="6">
    <source>
        <dbReference type="PROSITE-ProRule" id="PRU01248"/>
    </source>
</evidence>
<reference evidence="11 12" key="1">
    <citation type="submission" date="2015-09" db="EMBL/GenBank/DDBJ databases">
        <authorList>
            <consortium name="Pathogen Informatics"/>
        </authorList>
    </citation>
    <scope>NUCLEOTIDE SEQUENCE [LARGE SCALE GENOMIC DNA]</scope>
    <source>
        <strain evidence="10 12">2789STDY5608868</strain>
        <strain evidence="9 11">2789STDY5834959</strain>
    </source>
</reference>
<dbReference type="GO" id="GO:0006310">
    <property type="term" value="P:DNA recombination"/>
    <property type="evidence" value="ECO:0007669"/>
    <property type="project" value="UniProtKB-KW"/>
</dbReference>
<comment type="similarity">
    <text evidence="2">Belongs to the 'phage' integrase family.</text>
</comment>
<dbReference type="InterPro" id="IPR002104">
    <property type="entry name" value="Integrase_catalytic"/>
</dbReference>
<dbReference type="InterPro" id="IPR044068">
    <property type="entry name" value="CB"/>
</dbReference>
<evidence type="ECO:0000313" key="11">
    <source>
        <dbReference type="Proteomes" id="UP000095553"/>
    </source>
</evidence>
<sequence>MMKSELLSIQTLIQNYFLQRLMQQRKVSYHTVCSYKDAFRLYLRYLEDVHGISATKVSINHFDLEYLQCFCKYLEEKRKNKPVTINNRMAAIKSFMQYVAETAPEYSAISKRALMLPAQKHELPVMSFITKEFNALIQVCDTNTFIGARDKLMLLLMYNTGVRVSELLEIKVSDIHGADSVNHASVIIHGKGRKQREVPLWKTTVKYINKYLKTYTAECTDYLFINKNGDELTRSGVRTRINKLVSQATAQVPSLREKTVTLHTFRHSVAMNVVISGVDISTIAIWLGHSSIETTHKYMIADIELKRKAMEKVGSAGNSSYKYKPSADIMNFLNSL</sequence>